<comment type="caution">
    <text evidence="1">The sequence shown here is derived from an EMBL/GenBank/DDBJ whole genome shotgun (WGS) entry which is preliminary data.</text>
</comment>
<dbReference type="InParanoid" id="A0A212ETN3"/>
<evidence type="ECO:0000313" key="1">
    <source>
        <dbReference type="EMBL" id="OWR44804.1"/>
    </source>
</evidence>
<dbReference type="EMBL" id="AGBW02012571">
    <property type="protein sequence ID" value="OWR44804.1"/>
    <property type="molecule type" value="Genomic_DNA"/>
</dbReference>
<name>A0A212ETN3_DANPL</name>
<dbReference type="AlphaFoldDB" id="A0A212ETN3"/>
<keyword evidence="2" id="KW-1185">Reference proteome</keyword>
<protein>
    <submittedName>
        <fullName evidence="1">Uncharacterized protein</fullName>
    </submittedName>
</protein>
<dbReference type="KEGG" id="dpl:KGM_201027"/>
<proteinExistence type="predicted"/>
<accession>A0A212ETN3</accession>
<organism evidence="1 2">
    <name type="scientific">Danaus plexippus plexippus</name>
    <dbReference type="NCBI Taxonomy" id="278856"/>
    <lineage>
        <taxon>Eukaryota</taxon>
        <taxon>Metazoa</taxon>
        <taxon>Ecdysozoa</taxon>
        <taxon>Arthropoda</taxon>
        <taxon>Hexapoda</taxon>
        <taxon>Insecta</taxon>
        <taxon>Pterygota</taxon>
        <taxon>Neoptera</taxon>
        <taxon>Endopterygota</taxon>
        <taxon>Lepidoptera</taxon>
        <taxon>Glossata</taxon>
        <taxon>Ditrysia</taxon>
        <taxon>Papilionoidea</taxon>
        <taxon>Nymphalidae</taxon>
        <taxon>Danainae</taxon>
        <taxon>Danaini</taxon>
        <taxon>Danaina</taxon>
        <taxon>Danaus</taxon>
        <taxon>Danaus</taxon>
    </lineage>
</organism>
<sequence>MYVSAVSCLQYIPARDYVNTVPLKNPKRDRKQMMIIITTYRTVKPELNGQHVELDSDGFVQCLDLTRDSDVSATSAPRSLCLASFCLFTGDPGTTLQPDTAILTV</sequence>
<evidence type="ECO:0000313" key="2">
    <source>
        <dbReference type="Proteomes" id="UP000007151"/>
    </source>
</evidence>
<gene>
    <name evidence="1" type="ORF">KGM_201027</name>
</gene>
<reference evidence="1 2" key="1">
    <citation type="journal article" date="2011" name="Cell">
        <title>The monarch butterfly genome yields insights into long-distance migration.</title>
        <authorList>
            <person name="Zhan S."/>
            <person name="Merlin C."/>
            <person name="Boore J.L."/>
            <person name="Reppert S.M."/>
        </authorList>
    </citation>
    <scope>NUCLEOTIDE SEQUENCE [LARGE SCALE GENOMIC DNA]</scope>
    <source>
        <strain evidence="1">F-2</strain>
    </source>
</reference>
<dbReference type="Proteomes" id="UP000007151">
    <property type="component" value="Unassembled WGS sequence"/>
</dbReference>